<dbReference type="SMART" id="SM00382">
    <property type="entry name" value="AAA"/>
    <property type="match status" value="1"/>
</dbReference>
<evidence type="ECO:0000256" key="5">
    <source>
        <dbReference type="ARBA" id="ARBA00022741"/>
    </source>
</evidence>
<dbReference type="STRING" id="1165689.SAMN02927914_04756"/>
<comment type="similarity">
    <text evidence="2">Belongs to the ABC transporter superfamily.</text>
</comment>
<evidence type="ECO:0000256" key="7">
    <source>
        <dbReference type="ARBA" id="ARBA00023136"/>
    </source>
</evidence>
<gene>
    <name evidence="9" type="ORF">SAMN02927914_04756</name>
</gene>
<keyword evidence="6 9" id="KW-0067">ATP-binding</keyword>
<dbReference type="Proteomes" id="UP000198588">
    <property type="component" value="Unassembled WGS sequence"/>
</dbReference>
<accession>A0A1G5ZDJ3</accession>
<dbReference type="InterPro" id="IPR050166">
    <property type="entry name" value="ABC_transporter_ATP-bind"/>
</dbReference>
<keyword evidence="7" id="KW-0472">Membrane</keyword>
<dbReference type="Pfam" id="PF00005">
    <property type="entry name" value="ABC_tran"/>
    <property type="match status" value="1"/>
</dbReference>
<evidence type="ECO:0000313" key="10">
    <source>
        <dbReference type="Proteomes" id="UP000198588"/>
    </source>
</evidence>
<evidence type="ECO:0000259" key="8">
    <source>
        <dbReference type="PROSITE" id="PS50893"/>
    </source>
</evidence>
<feature type="domain" description="ABC transporter" evidence="8">
    <location>
        <begin position="17"/>
        <end position="266"/>
    </location>
</feature>
<dbReference type="InterPro" id="IPR003593">
    <property type="entry name" value="AAA+_ATPase"/>
</dbReference>
<keyword evidence="5" id="KW-0547">Nucleotide-binding</keyword>
<evidence type="ECO:0000256" key="4">
    <source>
        <dbReference type="ARBA" id="ARBA00022475"/>
    </source>
</evidence>
<evidence type="ECO:0000256" key="2">
    <source>
        <dbReference type="ARBA" id="ARBA00005417"/>
    </source>
</evidence>
<reference evidence="9 10" key="1">
    <citation type="submission" date="2016-10" db="EMBL/GenBank/DDBJ databases">
        <authorList>
            <person name="de Groot N.N."/>
        </authorList>
    </citation>
    <scope>NUCLEOTIDE SEQUENCE [LARGE SCALE GENOMIC DNA]</scope>
    <source>
        <strain evidence="9 10">CGMCC 1.12097</strain>
    </source>
</reference>
<name>A0A1G5ZDJ3_9HYPH</name>
<dbReference type="GO" id="GO:0005524">
    <property type="term" value="F:ATP binding"/>
    <property type="evidence" value="ECO:0007669"/>
    <property type="project" value="UniProtKB-KW"/>
</dbReference>
<dbReference type="GO" id="GO:0005886">
    <property type="term" value="C:plasma membrane"/>
    <property type="evidence" value="ECO:0007669"/>
    <property type="project" value="UniProtKB-SubCell"/>
</dbReference>
<dbReference type="InterPro" id="IPR027417">
    <property type="entry name" value="P-loop_NTPase"/>
</dbReference>
<dbReference type="InterPro" id="IPR003439">
    <property type="entry name" value="ABC_transporter-like_ATP-bd"/>
</dbReference>
<dbReference type="PANTHER" id="PTHR42788">
    <property type="entry name" value="TAURINE IMPORT ATP-BINDING PROTEIN-RELATED"/>
    <property type="match status" value="1"/>
</dbReference>
<dbReference type="PANTHER" id="PTHR42788:SF7">
    <property type="entry name" value="NITRATE ABC TRANSPORTER ATP-BINDING PROTEIN"/>
    <property type="match status" value="1"/>
</dbReference>
<dbReference type="Gene3D" id="3.40.50.300">
    <property type="entry name" value="P-loop containing nucleotide triphosphate hydrolases"/>
    <property type="match status" value="1"/>
</dbReference>
<dbReference type="GO" id="GO:0016887">
    <property type="term" value="F:ATP hydrolysis activity"/>
    <property type="evidence" value="ECO:0007669"/>
    <property type="project" value="InterPro"/>
</dbReference>
<organism evidence="9 10">
    <name type="scientific">Mesorhizobium qingshengii</name>
    <dbReference type="NCBI Taxonomy" id="1165689"/>
    <lineage>
        <taxon>Bacteria</taxon>
        <taxon>Pseudomonadati</taxon>
        <taxon>Pseudomonadota</taxon>
        <taxon>Alphaproteobacteria</taxon>
        <taxon>Hyphomicrobiales</taxon>
        <taxon>Phyllobacteriaceae</taxon>
        <taxon>Mesorhizobium</taxon>
    </lineage>
</organism>
<protein>
    <submittedName>
        <fullName evidence="9">Putative ABC transport system ATP-binding protein</fullName>
    </submittedName>
</protein>
<evidence type="ECO:0000313" key="9">
    <source>
        <dbReference type="EMBL" id="SDA92557.1"/>
    </source>
</evidence>
<dbReference type="AlphaFoldDB" id="A0A1G5ZDJ3"/>
<dbReference type="RefSeq" id="WP_208604664.1">
    <property type="nucleotide sequence ID" value="NZ_FMXM01000017.1"/>
</dbReference>
<evidence type="ECO:0000256" key="1">
    <source>
        <dbReference type="ARBA" id="ARBA00004202"/>
    </source>
</evidence>
<proteinExistence type="inferred from homology"/>
<comment type="subcellular location">
    <subcellularLocation>
        <location evidence="1">Cell membrane</location>
        <topology evidence="1">Peripheral membrane protein</topology>
    </subcellularLocation>
</comment>
<dbReference type="InterPro" id="IPR017871">
    <property type="entry name" value="ABC_transporter-like_CS"/>
</dbReference>
<evidence type="ECO:0000256" key="6">
    <source>
        <dbReference type="ARBA" id="ARBA00022840"/>
    </source>
</evidence>
<evidence type="ECO:0000256" key="3">
    <source>
        <dbReference type="ARBA" id="ARBA00022448"/>
    </source>
</evidence>
<dbReference type="EMBL" id="FMXM01000017">
    <property type="protein sequence ID" value="SDA92557.1"/>
    <property type="molecule type" value="Genomic_DNA"/>
</dbReference>
<sequence length="283" mass="30734">MSPPFSERRIGGAPPAIRLRNATKRFAGLGKKEVFTALDDLTLDIARGSYVALIGSNGAGKSTLLSILMGTLLLDEGSLTIDDEDMSEKPSWQRASKIALVRQNPEHNVLSSLSIEENFALAVMGRERAFRLRRYDRNGVRLAARSALQRFGMGLEDRLGESTGTLSGGQRQAVAMAMAAVRNPRVLLLDEHVSALDPKRAKIVADVTEEIVRAQDITTVMVTHDLGHALSHTDRVLMMHRGKVVMDLSGEEKAALDLAELAGQFERLVGEALPDRTLLAAAS</sequence>
<dbReference type="SUPFAM" id="SSF52540">
    <property type="entry name" value="P-loop containing nucleoside triphosphate hydrolases"/>
    <property type="match status" value="1"/>
</dbReference>
<dbReference type="PROSITE" id="PS50893">
    <property type="entry name" value="ABC_TRANSPORTER_2"/>
    <property type="match status" value="1"/>
</dbReference>
<dbReference type="PROSITE" id="PS00211">
    <property type="entry name" value="ABC_TRANSPORTER_1"/>
    <property type="match status" value="1"/>
</dbReference>
<keyword evidence="3" id="KW-0813">Transport</keyword>
<keyword evidence="4" id="KW-1003">Cell membrane</keyword>